<reference evidence="18" key="1">
    <citation type="submission" date="2025-08" db="UniProtKB">
        <authorList>
            <consortium name="RefSeq"/>
        </authorList>
    </citation>
    <scope>IDENTIFICATION</scope>
</reference>
<evidence type="ECO:0000256" key="8">
    <source>
        <dbReference type="ARBA" id="ARBA00022597"/>
    </source>
</evidence>
<dbReference type="InterPro" id="IPR003663">
    <property type="entry name" value="Sugar/inositol_transpt"/>
</dbReference>
<feature type="transmembrane region" description="Helical" evidence="15">
    <location>
        <begin position="155"/>
        <end position="176"/>
    </location>
</feature>
<keyword evidence="6 14" id="KW-0813">Transport</keyword>
<evidence type="ECO:0000256" key="5">
    <source>
        <dbReference type="ARBA" id="ARBA00015973"/>
    </source>
</evidence>
<evidence type="ECO:0000259" key="16">
    <source>
        <dbReference type="PROSITE" id="PS50850"/>
    </source>
</evidence>
<evidence type="ECO:0000256" key="14">
    <source>
        <dbReference type="RuleBase" id="RU003346"/>
    </source>
</evidence>
<dbReference type="SUPFAM" id="SSF103473">
    <property type="entry name" value="MFS general substrate transporter"/>
    <property type="match status" value="1"/>
</dbReference>
<feature type="transmembrane region" description="Helical" evidence="15">
    <location>
        <begin position="337"/>
        <end position="359"/>
    </location>
</feature>
<evidence type="ECO:0000256" key="12">
    <source>
        <dbReference type="ARBA" id="ARBA00029961"/>
    </source>
</evidence>
<dbReference type="GO" id="GO:0042383">
    <property type="term" value="C:sarcolemma"/>
    <property type="evidence" value="ECO:0007669"/>
    <property type="project" value="UniProtKB-SubCell"/>
</dbReference>
<feature type="transmembrane region" description="Helical" evidence="15">
    <location>
        <begin position="97"/>
        <end position="117"/>
    </location>
</feature>
<dbReference type="GO" id="GO:1990539">
    <property type="term" value="P:fructose import across plasma membrane"/>
    <property type="evidence" value="ECO:0007669"/>
    <property type="project" value="UniProtKB-ARBA"/>
</dbReference>
<name>A0A6P8RZC9_GEOSA</name>
<evidence type="ECO:0000256" key="10">
    <source>
        <dbReference type="ARBA" id="ARBA00022989"/>
    </source>
</evidence>
<dbReference type="GO" id="GO:0055056">
    <property type="term" value="F:D-glucose transmembrane transporter activity"/>
    <property type="evidence" value="ECO:0007669"/>
    <property type="project" value="TreeGrafter"/>
</dbReference>
<feature type="transmembrane region" description="Helical" evidence="15">
    <location>
        <begin position="365"/>
        <end position="393"/>
    </location>
</feature>
<dbReference type="PROSITE" id="PS50850">
    <property type="entry name" value="MFS"/>
    <property type="match status" value="1"/>
</dbReference>
<comment type="similarity">
    <text evidence="4">Belongs to the major facilitator superfamily. Sugar transporter (TC 2.A.1.1) family. Glucose transporter subfamily.</text>
</comment>
<dbReference type="InParanoid" id="A0A6P8RZC9"/>
<keyword evidence="11 15" id="KW-0472">Membrane</keyword>
<dbReference type="InterPro" id="IPR045263">
    <property type="entry name" value="GLUT"/>
</dbReference>
<dbReference type="FunFam" id="1.20.1250.20:FF:001511">
    <property type="entry name" value="Solute carrier family 2, facilitated glucose transporter member 5"/>
    <property type="match status" value="1"/>
</dbReference>
<keyword evidence="17" id="KW-1185">Reference proteome</keyword>
<dbReference type="GeneID" id="117365091"/>
<dbReference type="AlphaFoldDB" id="A0A6P8RZC9"/>
<protein>
    <recommendedName>
        <fullName evidence="5">Solute carrier family 2, facilitated glucose transporter member 5</fullName>
    </recommendedName>
    <alternativeName>
        <fullName evidence="13">Fructose transporter</fullName>
    </alternativeName>
    <alternativeName>
        <fullName evidence="12">Glucose transporter type 5, small intestine</fullName>
    </alternativeName>
</protein>
<dbReference type="OrthoDB" id="4540492at2759"/>
<dbReference type="InterPro" id="IPR005828">
    <property type="entry name" value="MFS_sugar_transport-like"/>
</dbReference>
<feature type="transmembrane region" description="Helical" evidence="15">
    <location>
        <begin position="188"/>
        <end position="207"/>
    </location>
</feature>
<feature type="transmembrane region" description="Helical" evidence="15">
    <location>
        <begin position="307"/>
        <end position="330"/>
    </location>
</feature>
<evidence type="ECO:0000313" key="17">
    <source>
        <dbReference type="Proteomes" id="UP000515159"/>
    </source>
</evidence>
<evidence type="ECO:0000256" key="9">
    <source>
        <dbReference type="ARBA" id="ARBA00022692"/>
    </source>
</evidence>
<evidence type="ECO:0000256" key="15">
    <source>
        <dbReference type="SAM" id="Phobius"/>
    </source>
</evidence>
<keyword evidence="10 15" id="KW-1133">Transmembrane helix</keyword>
<evidence type="ECO:0000256" key="7">
    <source>
        <dbReference type="ARBA" id="ARBA00022475"/>
    </source>
</evidence>
<dbReference type="Gene3D" id="1.20.1250.20">
    <property type="entry name" value="MFS general substrate transporter like domains"/>
    <property type="match status" value="1"/>
</dbReference>
<comment type="subcellular location">
    <subcellularLocation>
        <location evidence="2">Cell membrane</location>
        <location evidence="2">Sarcolemma</location>
    </subcellularLocation>
    <subcellularLocation>
        <location evidence="3">Cell membrane</location>
        <topology evidence="3">Multi-pass membrane protein</topology>
    </subcellularLocation>
</comment>
<dbReference type="InterPro" id="IPR020846">
    <property type="entry name" value="MFS_dom"/>
</dbReference>
<dbReference type="NCBIfam" id="TIGR00879">
    <property type="entry name" value="SP"/>
    <property type="match status" value="1"/>
</dbReference>
<dbReference type="PANTHER" id="PTHR23503:SF129">
    <property type="entry name" value="SOLUTE CARRIER FAMILY 2 MEMBER 11-LIKE 1"/>
    <property type="match status" value="1"/>
</dbReference>
<evidence type="ECO:0000256" key="1">
    <source>
        <dbReference type="ARBA" id="ARBA00000590"/>
    </source>
</evidence>
<dbReference type="KEGG" id="gsh:117365091"/>
<feature type="domain" description="Major facilitator superfamily (MFS) profile" evidence="16">
    <location>
        <begin position="15"/>
        <end position="458"/>
    </location>
</feature>
<dbReference type="GO" id="GO:0005353">
    <property type="term" value="F:fructose transmembrane transporter activity"/>
    <property type="evidence" value="ECO:0007669"/>
    <property type="project" value="UniProtKB-ARBA"/>
</dbReference>
<dbReference type="RefSeq" id="XP_033810932.1">
    <property type="nucleotide sequence ID" value="XM_033955041.1"/>
</dbReference>
<keyword evidence="8" id="KW-0762">Sugar transport</keyword>
<gene>
    <name evidence="18" type="primary">LOC117365091</name>
</gene>
<dbReference type="InterPro" id="IPR005829">
    <property type="entry name" value="Sugar_transporter_CS"/>
</dbReference>
<organism evidence="17 18">
    <name type="scientific">Geotrypetes seraphini</name>
    <name type="common">Gaboon caecilian</name>
    <name type="synonym">Caecilia seraphini</name>
    <dbReference type="NCBI Taxonomy" id="260995"/>
    <lineage>
        <taxon>Eukaryota</taxon>
        <taxon>Metazoa</taxon>
        <taxon>Chordata</taxon>
        <taxon>Craniata</taxon>
        <taxon>Vertebrata</taxon>
        <taxon>Euteleostomi</taxon>
        <taxon>Amphibia</taxon>
        <taxon>Gymnophiona</taxon>
        <taxon>Geotrypetes</taxon>
    </lineage>
</organism>
<evidence type="ECO:0000256" key="2">
    <source>
        <dbReference type="ARBA" id="ARBA00004135"/>
    </source>
</evidence>
<evidence type="ECO:0000256" key="13">
    <source>
        <dbReference type="ARBA" id="ARBA00031099"/>
    </source>
</evidence>
<feature type="transmembrane region" description="Helical" evidence="15">
    <location>
        <begin position="405"/>
        <end position="424"/>
    </location>
</feature>
<comment type="catalytic activity">
    <reaction evidence="1">
        <text>D-fructose(out) = D-fructose(in)</text>
        <dbReference type="Rhea" id="RHEA:60372"/>
        <dbReference type="ChEBI" id="CHEBI:37721"/>
    </reaction>
</comment>
<feature type="transmembrane region" description="Helical" evidence="15">
    <location>
        <begin position="63"/>
        <end position="85"/>
    </location>
</feature>
<feature type="transmembrane region" description="Helical" evidence="15">
    <location>
        <begin position="7"/>
        <end position="28"/>
    </location>
</feature>
<accession>A0A6P8RZC9</accession>
<feature type="transmembrane region" description="Helical" evidence="15">
    <location>
        <begin position="123"/>
        <end position="143"/>
    </location>
</feature>
<dbReference type="Pfam" id="PF00083">
    <property type="entry name" value="Sugar_tr"/>
    <property type="match status" value="1"/>
</dbReference>
<evidence type="ECO:0000256" key="4">
    <source>
        <dbReference type="ARBA" id="ARBA00007004"/>
    </source>
</evidence>
<dbReference type="PANTHER" id="PTHR23503">
    <property type="entry name" value="SOLUTE CARRIER FAMILY 2"/>
    <property type="match status" value="1"/>
</dbReference>
<dbReference type="InterPro" id="IPR036259">
    <property type="entry name" value="MFS_trans_sf"/>
</dbReference>
<feature type="transmembrane region" description="Helical" evidence="15">
    <location>
        <begin position="272"/>
        <end position="295"/>
    </location>
</feature>
<keyword evidence="7" id="KW-1003">Cell membrane</keyword>
<dbReference type="Proteomes" id="UP000515159">
    <property type="component" value="Chromosome 8"/>
</dbReference>
<dbReference type="PROSITE" id="PS00217">
    <property type="entry name" value="SUGAR_TRANSPORT_2"/>
    <property type="match status" value="1"/>
</dbReference>
<evidence type="ECO:0000256" key="11">
    <source>
        <dbReference type="ARBA" id="ARBA00023136"/>
    </source>
</evidence>
<feature type="transmembrane region" description="Helical" evidence="15">
    <location>
        <begin position="430"/>
        <end position="454"/>
    </location>
</feature>
<dbReference type="GO" id="GO:0046323">
    <property type="term" value="P:D-glucose import"/>
    <property type="evidence" value="ECO:0007669"/>
    <property type="project" value="TreeGrafter"/>
</dbReference>
<evidence type="ECO:0000256" key="6">
    <source>
        <dbReference type="ARBA" id="ARBA00022448"/>
    </source>
</evidence>
<dbReference type="GO" id="GO:0070837">
    <property type="term" value="P:dehydroascorbic acid transport"/>
    <property type="evidence" value="ECO:0007669"/>
    <property type="project" value="TreeGrafter"/>
</dbReference>
<proteinExistence type="inferred from homology"/>
<evidence type="ECO:0000256" key="3">
    <source>
        <dbReference type="ARBA" id="ARBA00004651"/>
    </source>
</evidence>
<sequence length="495" mass="54834">MSPKPQVTWNLALLSIVLGIGGTFQYGLQISTISSPSEYIKEFINQTWQDRYGSPLHQEKVSLLWSVIIAIYNVGGLLGSLNVAYLSVRFGRKKTLLYNNIIALLGAAVLGFSRTLGSFEMVILGRFLYGVGSGLGLNVHMIYAGECAPQQLRGLITITSALFIAIGKCVGLLLSLSELLGSEALWPLIMASSAVPALLQLVTLPFFPDPPRYLLIDKGDKEGCIKAMKKLWGDKDHKAEMDEMLAEKTAINGEKAKSVMELVCHRAVRRQFLILLLVYGCLQLAGISVVYFYTYDIFFSAGIPSDQIRYVSLGLGITEIFTIALCGYMIERVGRKTLLWMGYSILSLVLGALTVSLSLQSVYSWMPYFSTILIFILLLSYGIGPAGVCCLLVTEIFNQSYRPAAFVLCGVMNWLGLIVLGFVFPFMVQGLGSFCFIFFLVYCLVMAILVFLFVPETKGKSILEIMEEFQRLNFGGIKKKTDKQTDSNVIFVTRF</sequence>
<evidence type="ECO:0000313" key="18">
    <source>
        <dbReference type="RefSeq" id="XP_033810932.1"/>
    </source>
</evidence>
<keyword evidence="9 15" id="KW-0812">Transmembrane</keyword>